<protein>
    <recommendedName>
        <fullName evidence="4">DUF4271 domain-containing protein</fullName>
    </recommendedName>
</protein>
<feature type="transmembrane region" description="Helical" evidence="1">
    <location>
        <begin position="192"/>
        <end position="211"/>
    </location>
</feature>
<gene>
    <name evidence="2" type="ORF">FHS57_002390</name>
</gene>
<evidence type="ECO:0000256" key="1">
    <source>
        <dbReference type="SAM" id="Phobius"/>
    </source>
</evidence>
<reference evidence="2 3" key="1">
    <citation type="submission" date="2020-08" db="EMBL/GenBank/DDBJ databases">
        <title>Genomic Encyclopedia of Type Strains, Phase IV (KMG-IV): sequencing the most valuable type-strain genomes for metagenomic binning, comparative biology and taxonomic classification.</title>
        <authorList>
            <person name="Goeker M."/>
        </authorList>
    </citation>
    <scope>NUCLEOTIDE SEQUENCE [LARGE SCALE GENOMIC DNA]</scope>
    <source>
        <strain evidence="2 3">DSM 17976</strain>
    </source>
</reference>
<feature type="transmembrane region" description="Helical" evidence="1">
    <location>
        <begin position="356"/>
        <end position="377"/>
    </location>
</feature>
<dbReference type="Pfam" id="PF14093">
    <property type="entry name" value="DUF4271"/>
    <property type="match status" value="1"/>
</dbReference>
<evidence type="ECO:0000313" key="3">
    <source>
        <dbReference type="Proteomes" id="UP000541352"/>
    </source>
</evidence>
<dbReference type="RefSeq" id="WP_221225610.1">
    <property type="nucleotide sequence ID" value="NZ_JACIBY010000004.1"/>
</dbReference>
<dbReference type="Proteomes" id="UP000541352">
    <property type="component" value="Unassembled WGS sequence"/>
</dbReference>
<keyword evidence="1" id="KW-0472">Membrane</keyword>
<organism evidence="2 3">
    <name type="scientific">Runella defluvii</name>
    <dbReference type="NCBI Taxonomy" id="370973"/>
    <lineage>
        <taxon>Bacteria</taxon>
        <taxon>Pseudomonadati</taxon>
        <taxon>Bacteroidota</taxon>
        <taxon>Cytophagia</taxon>
        <taxon>Cytophagales</taxon>
        <taxon>Spirosomataceae</taxon>
        <taxon>Runella</taxon>
    </lineage>
</organism>
<feature type="transmembrane region" description="Helical" evidence="1">
    <location>
        <begin position="289"/>
        <end position="311"/>
    </location>
</feature>
<dbReference type="InterPro" id="IPR025367">
    <property type="entry name" value="DUF4271"/>
</dbReference>
<comment type="caution">
    <text evidence="2">The sequence shown here is derived from an EMBL/GenBank/DDBJ whole genome shotgun (WGS) entry which is preliminary data.</text>
</comment>
<feature type="transmembrane region" description="Helical" evidence="1">
    <location>
        <begin position="332"/>
        <end position="350"/>
    </location>
</feature>
<evidence type="ECO:0008006" key="4">
    <source>
        <dbReference type="Google" id="ProtNLM"/>
    </source>
</evidence>
<dbReference type="AlphaFoldDB" id="A0A7W5ZJN3"/>
<evidence type="ECO:0000313" key="2">
    <source>
        <dbReference type="EMBL" id="MBB3838385.1"/>
    </source>
</evidence>
<sequence>MIFLTHSTSNYSSLGTLSSLVKSRVFYPKRCFFLFFILFSLAAKAEVGPNKQYFLVKDLTQDWLVYDQREKEYVPYVAEQHNTQLSINTIVDIESNRHYELLIYVDKNNYLFLNSSLRQNLKGGQWYVMSIDSLYKAYRRPQLMLTLYGTPGQVGKTILIGHKKAAIEKLITIEEESFLNLLPKEDARISNFFILGMLFLLSFAAFLFNGYPRAFERLYSLPDLFQVDVRDESFLINKPFSRVNLLFVLLLCFELGYLYIFTQDKQYNLFSSKELILSGQSLFDTWVDYVKVVFICLGLLFAKYAGLYILGTLYNLEGVANIHFFKILQSSLLFYSSLLLLAALTSFYIVDWTVLVRSMLLIPGVIFYVLRIILIFFTISRSTTVKSLYLISYLCIVELIPLIIGVRYAL</sequence>
<feature type="transmembrane region" description="Helical" evidence="1">
    <location>
        <begin position="243"/>
        <end position="262"/>
    </location>
</feature>
<accession>A0A7W5ZJN3</accession>
<name>A0A7W5ZJN3_9BACT</name>
<dbReference type="EMBL" id="JACIBY010000004">
    <property type="protein sequence ID" value="MBB3838385.1"/>
    <property type="molecule type" value="Genomic_DNA"/>
</dbReference>
<keyword evidence="1" id="KW-0812">Transmembrane</keyword>
<keyword evidence="1" id="KW-1133">Transmembrane helix</keyword>
<keyword evidence="3" id="KW-1185">Reference proteome</keyword>
<feature type="transmembrane region" description="Helical" evidence="1">
    <location>
        <begin position="389"/>
        <end position="409"/>
    </location>
</feature>
<proteinExistence type="predicted"/>